<dbReference type="Pfam" id="PF00808">
    <property type="entry name" value="CBFD_NFYB_HMF"/>
    <property type="match status" value="1"/>
</dbReference>
<evidence type="ECO:0000313" key="6">
    <source>
        <dbReference type="Proteomes" id="UP000326924"/>
    </source>
</evidence>
<comment type="subcellular location">
    <subcellularLocation>
        <location evidence="1">Nucleus</location>
    </subcellularLocation>
</comment>
<dbReference type="InterPro" id="IPR050568">
    <property type="entry name" value="Transcr_DNA_Rep_Reg"/>
</dbReference>
<feature type="domain" description="Transcription factor CBF/NF-Y/archaeal histone" evidence="4">
    <location>
        <begin position="23"/>
        <end position="87"/>
    </location>
</feature>
<dbReference type="InParanoid" id="A0A5J5ERX5"/>
<dbReference type="OrthoDB" id="636685at2759"/>
<evidence type="ECO:0000256" key="3">
    <source>
        <dbReference type="SAM" id="MobiDB-lite"/>
    </source>
</evidence>
<keyword evidence="6" id="KW-1185">Reference proteome</keyword>
<feature type="region of interest" description="Disordered" evidence="3">
    <location>
        <begin position="110"/>
        <end position="192"/>
    </location>
</feature>
<keyword evidence="2" id="KW-0539">Nucleus</keyword>
<evidence type="ECO:0000256" key="1">
    <source>
        <dbReference type="ARBA" id="ARBA00004123"/>
    </source>
</evidence>
<sequence>MPNKPEISAQYTDPNASAGHSALPRARIMKIIKTDDDIYQCNKQAAHLVSIATEMFIQYLAEQGVKSLAAERKQRKTIQYKDLANAVARIDKLEFLTDVIPQVHAVKPIRETKPAKSKKKQQGTVAITEAGQTTLSAMLKTKEPDRVSATPEVESDGEPEHRDQQKDKGKGKEVERPESPRTASEDEDVIME</sequence>
<dbReference type="AlphaFoldDB" id="A0A5J5ERX5"/>
<dbReference type="GO" id="GO:0046982">
    <property type="term" value="F:protein heterodimerization activity"/>
    <property type="evidence" value="ECO:0007669"/>
    <property type="project" value="InterPro"/>
</dbReference>
<evidence type="ECO:0000313" key="5">
    <source>
        <dbReference type="EMBL" id="KAA8901438.1"/>
    </source>
</evidence>
<gene>
    <name evidence="5" type="ORF">FN846DRAFT_116895</name>
</gene>
<comment type="caution">
    <text evidence="5">The sequence shown here is derived from an EMBL/GenBank/DDBJ whole genome shotgun (WGS) entry which is preliminary data.</text>
</comment>
<dbReference type="EMBL" id="VXIS01000144">
    <property type="protein sequence ID" value="KAA8901438.1"/>
    <property type="molecule type" value="Genomic_DNA"/>
</dbReference>
<organism evidence="5 6">
    <name type="scientific">Sphaerosporella brunnea</name>
    <dbReference type="NCBI Taxonomy" id="1250544"/>
    <lineage>
        <taxon>Eukaryota</taxon>
        <taxon>Fungi</taxon>
        <taxon>Dikarya</taxon>
        <taxon>Ascomycota</taxon>
        <taxon>Pezizomycotina</taxon>
        <taxon>Pezizomycetes</taxon>
        <taxon>Pezizales</taxon>
        <taxon>Pyronemataceae</taxon>
        <taxon>Sphaerosporella</taxon>
    </lineage>
</organism>
<dbReference type="SUPFAM" id="SSF47113">
    <property type="entry name" value="Histone-fold"/>
    <property type="match status" value="1"/>
</dbReference>
<reference evidence="5 6" key="1">
    <citation type="submission" date="2019-09" db="EMBL/GenBank/DDBJ databases">
        <title>Draft genome of the ectomycorrhizal ascomycete Sphaerosporella brunnea.</title>
        <authorList>
            <consortium name="DOE Joint Genome Institute"/>
            <person name="Benucci G.M."/>
            <person name="Marozzi G."/>
            <person name="Antonielli L."/>
            <person name="Sanchez S."/>
            <person name="Marco P."/>
            <person name="Wang X."/>
            <person name="Falini L.B."/>
            <person name="Barry K."/>
            <person name="Haridas S."/>
            <person name="Lipzen A."/>
            <person name="Labutti K."/>
            <person name="Grigoriev I.V."/>
            <person name="Murat C."/>
            <person name="Martin F."/>
            <person name="Albertini E."/>
            <person name="Donnini D."/>
            <person name="Bonito G."/>
        </authorList>
    </citation>
    <scope>NUCLEOTIDE SEQUENCE [LARGE SCALE GENOMIC DNA]</scope>
    <source>
        <strain evidence="5 6">Sb_GMNB300</strain>
    </source>
</reference>
<evidence type="ECO:0000259" key="4">
    <source>
        <dbReference type="Pfam" id="PF00808"/>
    </source>
</evidence>
<dbReference type="Gene3D" id="1.10.20.10">
    <property type="entry name" value="Histone, subunit A"/>
    <property type="match status" value="1"/>
</dbReference>
<feature type="compositionally biased region" description="Polar residues" evidence="3">
    <location>
        <begin position="122"/>
        <end position="136"/>
    </location>
</feature>
<dbReference type="PANTHER" id="PTHR10252">
    <property type="entry name" value="HISTONE-LIKE TRANSCRIPTION FACTOR CCAAT-RELATED"/>
    <property type="match status" value="1"/>
</dbReference>
<dbReference type="Proteomes" id="UP000326924">
    <property type="component" value="Unassembled WGS sequence"/>
</dbReference>
<dbReference type="GO" id="GO:0006261">
    <property type="term" value="P:DNA-templated DNA replication"/>
    <property type="evidence" value="ECO:0007669"/>
    <property type="project" value="TreeGrafter"/>
</dbReference>
<evidence type="ECO:0000256" key="2">
    <source>
        <dbReference type="ARBA" id="ARBA00023242"/>
    </source>
</evidence>
<dbReference type="PANTHER" id="PTHR10252:SF54">
    <property type="entry name" value="CHROMATIN ACCESSIBILITY COMPLEX PROTEIN 1"/>
    <property type="match status" value="1"/>
</dbReference>
<name>A0A5J5ERX5_9PEZI</name>
<dbReference type="InterPro" id="IPR003958">
    <property type="entry name" value="CBFA_NFYB_domain"/>
</dbReference>
<dbReference type="CDD" id="cd23645">
    <property type="entry name" value="HFD_Dpb3-like"/>
    <property type="match status" value="1"/>
</dbReference>
<proteinExistence type="predicted"/>
<dbReference type="GO" id="GO:0008623">
    <property type="term" value="C:CHRAC"/>
    <property type="evidence" value="ECO:0007669"/>
    <property type="project" value="TreeGrafter"/>
</dbReference>
<dbReference type="InterPro" id="IPR009072">
    <property type="entry name" value="Histone-fold"/>
</dbReference>
<accession>A0A5J5ERX5</accession>
<feature type="compositionally biased region" description="Basic and acidic residues" evidence="3">
    <location>
        <begin position="158"/>
        <end position="179"/>
    </location>
</feature>
<protein>
    <submittedName>
        <fullName evidence="5">Histone-fold-containing protein</fullName>
    </submittedName>
</protein>